<dbReference type="EMBL" id="CACRXK020000318">
    <property type="protein sequence ID" value="CAB3980732.1"/>
    <property type="molecule type" value="Genomic_DNA"/>
</dbReference>
<accession>A0A6S7FXF4</accession>
<protein>
    <submittedName>
        <fullName evidence="1">Uncharacterized protein</fullName>
    </submittedName>
</protein>
<dbReference type="Gene3D" id="1.20.80.60">
    <property type="match status" value="1"/>
</dbReference>
<dbReference type="Proteomes" id="UP001152795">
    <property type="component" value="Unassembled WGS sequence"/>
</dbReference>
<evidence type="ECO:0000313" key="2">
    <source>
        <dbReference type="Proteomes" id="UP001152795"/>
    </source>
</evidence>
<reference evidence="1" key="1">
    <citation type="submission" date="2020-04" db="EMBL/GenBank/DDBJ databases">
        <authorList>
            <person name="Alioto T."/>
            <person name="Alioto T."/>
            <person name="Gomez Garrido J."/>
        </authorList>
    </citation>
    <scope>NUCLEOTIDE SEQUENCE</scope>
    <source>
        <strain evidence="1">A484AB</strain>
    </source>
</reference>
<keyword evidence="2" id="KW-1185">Reference proteome</keyword>
<organism evidence="1 2">
    <name type="scientific">Paramuricea clavata</name>
    <name type="common">Red gorgonian</name>
    <name type="synonym">Violescent sea-whip</name>
    <dbReference type="NCBI Taxonomy" id="317549"/>
    <lineage>
        <taxon>Eukaryota</taxon>
        <taxon>Metazoa</taxon>
        <taxon>Cnidaria</taxon>
        <taxon>Anthozoa</taxon>
        <taxon>Octocorallia</taxon>
        <taxon>Malacalcyonacea</taxon>
        <taxon>Plexauridae</taxon>
        <taxon>Paramuricea</taxon>
    </lineage>
</organism>
<name>A0A6S7FXF4_PARCT</name>
<dbReference type="AlphaFoldDB" id="A0A6S7FXF4"/>
<evidence type="ECO:0000313" key="1">
    <source>
        <dbReference type="EMBL" id="CAB3980732.1"/>
    </source>
</evidence>
<proteinExistence type="predicted"/>
<sequence>MYEVRVWSFAPGPLQRLNVQHYQDKILVKALLTAVAQALGIQEDNIQFFAIFEGSLLNPLRKLDENCELHLPCQRSLSIQKWSFDMEKEKISLKSDMAALKLLRYQALSNIQEGRLKPSQEEIETLEGFSSFMVENQVINIIYSLKDYGAVIIENCQLITELTLPQVSLAKREYITLQLDLKGLTLRTSNTVCVISWGRIHMVSSSGNIVEYEVHAQSQLIKWLRVETHQADYLKSVTSEIWKILNKRHHAQDLRNSKNTAAGNIAQAEYPYHFGNFDEI</sequence>
<dbReference type="OrthoDB" id="6022170at2759"/>
<gene>
    <name evidence="1" type="ORF">PACLA_8A044907</name>
</gene>
<comment type="caution">
    <text evidence="1">The sequence shown here is derived from an EMBL/GenBank/DDBJ whole genome shotgun (WGS) entry which is preliminary data.</text>
</comment>